<dbReference type="Gene3D" id="3.40.50.2300">
    <property type="match status" value="1"/>
</dbReference>
<feature type="modified residue" description="4-aspartylphosphate" evidence="8">
    <location>
        <position position="54"/>
    </location>
</feature>
<organism evidence="10 11">
    <name type="scientific">Acetobacter malorum</name>
    <dbReference type="NCBI Taxonomy" id="178901"/>
    <lineage>
        <taxon>Bacteria</taxon>
        <taxon>Pseudomonadati</taxon>
        <taxon>Pseudomonadota</taxon>
        <taxon>Alphaproteobacteria</taxon>
        <taxon>Acetobacterales</taxon>
        <taxon>Acetobacteraceae</taxon>
        <taxon>Acetobacter</taxon>
    </lineage>
</organism>
<dbReference type="InterPro" id="IPR001789">
    <property type="entry name" value="Sig_transdc_resp-reg_receiver"/>
</dbReference>
<keyword evidence="6" id="KW-0238">DNA-binding</keyword>
<dbReference type="InterPro" id="IPR039420">
    <property type="entry name" value="WalR-like"/>
</dbReference>
<proteinExistence type="predicted"/>
<keyword evidence="7" id="KW-0804">Transcription</keyword>
<dbReference type="PATRIC" id="fig|178901.15.peg.579"/>
<keyword evidence="5" id="KW-0805">Transcription regulation</keyword>
<dbReference type="PANTHER" id="PTHR48111">
    <property type="entry name" value="REGULATOR OF RPOS"/>
    <property type="match status" value="1"/>
</dbReference>
<evidence type="ECO:0000313" key="10">
    <source>
        <dbReference type="EMBL" id="KXV77030.1"/>
    </source>
</evidence>
<keyword evidence="2" id="KW-0963">Cytoplasm</keyword>
<dbReference type="Pfam" id="PF00072">
    <property type="entry name" value="Response_reg"/>
    <property type="match status" value="1"/>
</dbReference>
<dbReference type="CDD" id="cd17620">
    <property type="entry name" value="REC_OmpR_KdpE-like"/>
    <property type="match status" value="1"/>
</dbReference>
<evidence type="ECO:0000256" key="4">
    <source>
        <dbReference type="ARBA" id="ARBA00023012"/>
    </source>
</evidence>
<evidence type="ECO:0000256" key="2">
    <source>
        <dbReference type="ARBA" id="ARBA00022490"/>
    </source>
</evidence>
<name>A0A149V9V1_9PROT</name>
<sequence>MSNPSVLVVDDEPAIRRLLRTALGSQAWRVIEARTGEMALNMAMEVVPDIVVLDLGLPDMDGVDVLRRLRSAHPTLPVVILSVRDDERGKVAALEAGADDYVTKPFSMAELVARMRNAVRHALQ</sequence>
<keyword evidence="4" id="KW-0902">Two-component regulatory system</keyword>
<dbReference type="SUPFAM" id="SSF52172">
    <property type="entry name" value="CheY-like"/>
    <property type="match status" value="1"/>
</dbReference>
<feature type="non-terminal residue" evidence="10">
    <location>
        <position position="124"/>
    </location>
</feature>
<comment type="subcellular location">
    <subcellularLocation>
        <location evidence="1">Cytoplasm</location>
    </subcellularLocation>
</comment>
<dbReference type="EMBL" id="LHZZ01000450">
    <property type="protein sequence ID" value="KXV77030.1"/>
    <property type="molecule type" value="Genomic_DNA"/>
</dbReference>
<evidence type="ECO:0000256" key="6">
    <source>
        <dbReference type="ARBA" id="ARBA00023125"/>
    </source>
</evidence>
<dbReference type="GO" id="GO:0000156">
    <property type="term" value="F:phosphorelay response regulator activity"/>
    <property type="evidence" value="ECO:0007669"/>
    <property type="project" value="TreeGrafter"/>
</dbReference>
<dbReference type="FunFam" id="3.40.50.2300:FF:000021">
    <property type="entry name" value="Two-component system response regulator KdpE"/>
    <property type="match status" value="1"/>
</dbReference>
<dbReference type="Proteomes" id="UP000075538">
    <property type="component" value="Unassembled WGS sequence"/>
</dbReference>
<dbReference type="PANTHER" id="PTHR48111:SF50">
    <property type="entry name" value="KDP OPERON TRANSCRIPTIONAL REGULATORY PROTEIN KDPE"/>
    <property type="match status" value="1"/>
</dbReference>
<evidence type="ECO:0000259" key="9">
    <source>
        <dbReference type="PROSITE" id="PS50110"/>
    </source>
</evidence>
<reference evidence="10 11" key="1">
    <citation type="submission" date="2015-06" db="EMBL/GenBank/DDBJ databases">
        <title>Improved classification and identification of acetic acid bacteria using matrix-assisted laser desorption/ionization time-of-flight mass spectrometry; Gluconobacter nephelii and Gluconobacter uchimurae are later heterotypic synonyms of Gluconobacter japonicus and Gluconobacter oxydans, respectively.</title>
        <authorList>
            <person name="Li L."/>
            <person name="Cleenwerck I."/>
            <person name="De Vuyst L."/>
            <person name="Vandamme P."/>
        </authorList>
    </citation>
    <scope>NUCLEOTIDE SEQUENCE [LARGE SCALE GENOMIC DNA]</scope>
    <source>
        <strain evidence="10 11">LMG 1604</strain>
    </source>
</reference>
<dbReference type="GO" id="GO:0042802">
    <property type="term" value="F:identical protein binding"/>
    <property type="evidence" value="ECO:0007669"/>
    <property type="project" value="UniProtKB-ARBA"/>
</dbReference>
<dbReference type="PROSITE" id="PS50110">
    <property type="entry name" value="RESPONSE_REGULATORY"/>
    <property type="match status" value="1"/>
</dbReference>
<evidence type="ECO:0000256" key="3">
    <source>
        <dbReference type="ARBA" id="ARBA00022553"/>
    </source>
</evidence>
<comment type="caution">
    <text evidence="10">The sequence shown here is derived from an EMBL/GenBank/DDBJ whole genome shotgun (WGS) entry which is preliminary data.</text>
</comment>
<evidence type="ECO:0000256" key="1">
    <source>
        <dbReference type="ARBA" id="ARBA00004496"/>
    </source>
</evidence>
<feature type="domain" description="Response regulatory" evidence="9">
    <location>
        <begin position="5"/>
        <end position="119"/>
    </location>
</feature>
<gene>
    <name evidence="10" type="ORF">AD953_04900</name>
</gene>
<dbReference type="GO" id="GO:0000987">
    <property type="term" value="F:cis-regulatory region sequence-specific DNA binding"/>
    <property type="evidence" value="ECO:0007669"/>
    <property type="project" value="UniProtKB-ARBA"/>
</dbReference>
<dbReference type="GO" id="GO:0032993">
    <property type="term" value="C:protein-DNA complex"/>
    <property type="evidence" value="ECO:0007669"/>
    <property type="project" value="TreeGrafter"/>
</dbReference>
<accession>A0A149V9V1</accession>
<evidence type="ECO:0000256" key="5">
    <source>
        <dbReference type="ARBA" id="ARBA00023015"/>
    </source>
</evidence>
<evidence type="ECO:0000256" key="7">
    <source>
        <dbReference type="ARBA" id="ARBA00023163"/>
    </source>
</evidence>
<keyword evidence="3 8" id="KW-0597">Phosphoprotein</keyword>
<dbReference type="GO" id="GO:0045893">
    <property type="term" value="P:positive regulation of DNA-templated transcription"/>
    <property type="evidence" value="ECO:0007669"/>
    <property type="project" value="UniProtKB-ARBA"/>
</dbReference>
<evidence type="ECO:0000256" key="8">
    <source>
        <dbReference type="PROSITE-ProRule" id="PRU00169"/>
    </source>
</evidence>
<dbReference type="GO" id="GO:0005829">
    <property type="term" value="C:cytosol"/>
    <property type="evidence" value="ECO:0007669"/>
    <property type="project" value="TreeGrafter"/>
</dbReference>
<evidence type="ECO:0000313" key="11">
    <source>
        <dbReference type="Proteomes" id="UP000075538"/>
    </source>
</evidence>
<dbReference type="SMART" id="SM00448">
    <property type="entry name" value="REC"/>
    <property type="match status" value="1"/>
</dbReference>
<dbReference type="InterPro" id="IPR011006">
    <property type="entry name" value="CheY-like_superfamily"/>
</dbReference>
<dbReference type="AlphaFoldDB" id="A0A149V9V1"/>
<protein>
    <submittedName>
        <fullName evidence="10">Fis family transcriptional regulator</fullName>
    </submittedName>
</protein>